<dbReference type="Proteomes" id="UP000199041">
    <property type="component" value="Unassembled WGS sequence"/>
</dbReference>
<gene>
    <name evidence="7" type="ORF">SAMN05192529_1403</name>
</gene>
<evidence type="ECO:0000313" key="7">
    <source>
        <dbReference type="EMBL" id="SEA65665.1"/>
    </source>
</evidence>
<organism evidence="7 8">
    <name type="scientific">Arachidicoccus rhizosphaerae</name>
    <dbReference type="NCBI Taxonomy" id="551991"/>
    <lineage>
        <taxon>Bacteria</taxon>
        <taxon>Pseudomonadati</taxon>
        <taxon>Bacteroidota</taxon>
        <taxon>Chitinophagia</taxon>
        <taxon>Chitinophagales</taxon>
        <taxon>Chitinophagaceae</taxon>
        <taxon>Arachidicoccus</taxon>
    </lineage>
</organism>
<evidence type="ECO:0000256" key="6">
    <source>
        <dbReference type="RuleBase" id="RU365089"/>
    </source>
</evidence>
<dbReference type="PANTHER" id="PTHR33217:SF8">
    <property type="entry name" value="MUTATOR FAMILY TRANSPOSASE"/>
    <property type="match status" value="1"/>
</dbReference>
<dbReference type="InterPro" id="IPR001207">
    <property type="entry name" value="Transposase_mutator"/>
</dbReference>
<reference evidence="7 8" key="1">
    <citation type="submission" date="2016-10" db="EMBL/GenBank/DDBJ databases">
        <authorList>
            <person name="de Groot N.N."/>
        </authorList>
    </citation>
    <scope>NUCLEOTIDE SEQUENCE [LARGE SCALE GENOMIC DNA]</scope>
    <source>
        <strain evidence="7 8">Vu-144</strain>
    </source>
</reference>
<comment type="similarity">
    <text evidence="2 6">Belongs to the transposase mutator family.</text>
</comment>
<keyword evidence="8" id="KW-1185">Reference proteome</keyword>
<evidence type="ECO:0000313" key="8">
    <source>
        <dbReference type="Proteomes" id="UP000199041"/>
    </source>
</evidence>
<dbReference type="OrthoDB" id="9779930at2"/>
<dbReference type="GO" id="GO:0004803">
    <property type="term" value="F:transposase activity"/>
    <property type="evidence" value="ECO:0007669"/>
    <property type="project" value="UniProtKB-UniRule"/>
</dbReference>
<keyword evidence="3 6" id="KW-0815">Transposition</keyword>
<proteinExistence type="inferred from homology"/>
<name>A0A1H4CYV3_9BACT</name>
<dbReference type="GO" id="GO:0006313">
    <property type="term" value="P:DNA transposition"/>
    <property type="evidence" value="ECO:0007669"/>
    <property type="project" value="UniProtKB-UniRule"/>
</dbReference>
<dbReference type="Pfam" id="PF00872">
    <property type="entry name" value="Transposase_mut"/>
    <property type="match status" value="1"/>
</dbReference>
<evidence type="ECO:0000256" key="2">
    <source>
        <dbReference type="ARBA" id="ARBA00010961"/>
    </source>
</evidence>
<dbReference type="PANTHER" id="PTHR33217">
    <property type="entry name" value="TRANSPOSASE FOR INSERTION SEQUENCE ELEMENT IS1081"/>
    <property type="match status" value="1"/>
</dbReference>
<accession>A0A1H4CYV3</accession>
<keyword evidence="4 6" id="KW-0238">DNA-binding</keyword>
<evidence type="ECO:0000256" key="5">
    <source>
        <dbReference type="ARBA" id="ARBA00023172"/>
    </source>
</evidence>
<dbReference type="STRING" id="551991.SAMN05192529_1403"/>
<keyword evidence="6" id="KW-0814">Transposable element</keyword>
<sequence length="107" mass="12177">MMTEMNEKIDYKALQQKALEQFKAGKSLVGKNGAFAPLIKQLLEAALEAELEEHIAKEEEPNRKNGKVRKTIKTADGQFELETSRDRNGSFEPELIKKRETVLAEQM</sequence>
<dbReference type="EMBL" id="FNQY01000040">
    <property type="protein sequence ID" value="SEA65665.1"/>
    <property type="molecule type" value="Genomic_DNA"/>
</dbReference>
<keyword evidence="5 6" id="KW-0233">DNA recombination</keyword>
<dbReference type="GO" id="GO:0003677">
    <property type="term" value="F:DNA binding"/>
    <property type="evidence" value="ECO:0007669"/>
    <property type="project" value="UniProtKB-UniRule"/>
</dbReference>
<evidence type="ECO:0000256" key="1">
    <source>
        <dbReference type="ARBA" id="ARBA00002190"/>
    </source>
</evidence>
<evidence type="ECO:0000256" key="3">
    <source>
        <dbReference type="ARBA" id="ARBA00022578"/>
    </source>
</evidence>
<evidence type="ECO:0000256" key="4">
    <source>
        <dbReference type="ARBA" id="ARBA00023125"/>
    </source>
</evidence>
<comment type="function">
    <text evidence="1 6">Required for the transposition of the insertion element.</text>
</comment>
<protein>
    <recommendedName>
        <fullName evidence="6">Mutator family transposase</fullName>
    </recommendedName>
</protein>
<dbReference type="AlphaFoldDB" id="A0A1H4CYV3"/>